<dbReference type="RefSeq" id="WP_171710534.1">
    <property type="nucleotide sequence ID" value="NZ_JAAVLW010000004.1"/>
</dbReference>
<keyword evidence="1" id="KW-1133">Transmembrane helix</keyword>
<sequence length="83" mass="8964">MVYAATILALIGFASGLWLRLRFLLAILALLLLLSIFFSISSGFGFLDTALTIMAAQTITQAGYFLGLVVRAFLTANGVRHIL</sequence>
<protein>
    <submittedName>
        <fullName evidence="2">Uncharacterized protein</fullName>
    </submittedName>
</protein>
<name>A0A7Y4H5F7_9BRAD</name>
<evidence type="ECO:0000256" key="1">
    <source>
        <dbReference type="SAM" id="Phobius"/>
    </source>
</evidence>
<gene>
    <name evidence="2" type="ORF">HCN50_15685</name>
</gene>
<organism evidence="2 3">
    <name type="scientific">Bradyrhizobium archetypum</name>
    <dbReference type="NCBI Taxonomy" id="2721160"/>
    <lineage>
        <taxon>Bacteria</taxon>
        <taxon>Pseudomonadati</taxon>
        <taxon>Pseudomonadota</taxon>
        <taxon>Alphaproteobacteria</taxon>
        <taxon>Hyphomicrobiales</taxon>
        <taxon>Nitrobacteraceae</taxon>
        <taxon>Bradyrhizobium</taxon>
    </lineage>
</organism>
<keyword evidence="1" id="KW-0812">Transmembrane</keyword>
<feature type="transmembrane region" description="Helical" evidence="1">
    <location>
        <begin position="23"/>
        <end position="47"/>
    </location>
</feature>
<dbReference type="AlphaFoldDB" id="A0A7Y4H5F7"/>
<keyword evidence="3" id="KW-1185">Reference proteome</keyword>
<keyword evidence="1" id="KW-0472">Membrane</keyword>
<evidence type="ECO:0000313" key="3">
    <source>
        <dbReference type="Proteomes" id="UP000528734"/>
    </source>
</evidence>
<evidence type="ECO:0000313" key="2">
    <source>
        <dbReference type="EMBL" id="NOJ47674.1"/>
    </source>
</evidence>
<reference evidence="2 3" key="1">
    <citation type="submission" date="2020-03" db="EMBL/GenBank/DDBJ databases">
        <title>Bradyrhizobium diversity isolated from nodules of Muelleranthus trifoliolatus.</title>
        <authorList>
            <person name="Klepa M."/>
            <person name="Helene L."/>
            <person name="Hungria M."/>
        </authorList>
    </citation>
    <scope>NUCLEOTIDE SEQUENCE [LARGE SCALE GENOMIC DNA]</scope>
    <source>
        <strain evidence="2 3">WSM 1744</strain>
    </source>
</reference>
<dbReference type="Proteomes" id="UP000528734">
    <property type="component" value="Unassembled WGS sequence"/>
</dbReference>
<proteinExistence type="predicted"/>
<dbReference type="EMBL" id="JAAVLW010000004">
    <property type="protein sequence ID" value="NOJ47674.1"/>
    <property type="molecule type" value="Genomic_DNA"/>
</dbReference>
<comment type="caution">
    <text evidence="2">The sequence shown here is derived from an EMBL/GenBank/DDBJ whole genome shotgun (WGS) entry which is preliminary data.</text>
</comment>
<feature type="transmembrane region" description="Helical" evidence="1">
    <location>
        <begin position="53"/>
        <end position="74"/>
    </location>
</feature>
<accession>A0A7Y4H5F7</accession>